<feature type="compositionally biased region" description="Polar residues" evidence="17">
    <location>
        <begin position="1"/>
        <end position="13"/>
    </location>
</feature>
<evidence type="ECO:0000256" key="6">
    <source>
        <dbReference type="ARBA" id="ARBA00022968"/>
    </source>
</evidence>
<feature type="transmembrane region" description="Helical" evidence="18">
    <location>
        <begin position="47"/>
        <end position="68"/>
    </location>
</feature>
<feature type="compositionally biased region" description="Low complexity" evidence="17">
    <location>
        <begin position="77"/>
        <end position="102"/>
    </location>
</feature>
<comment type="catalytic activity">
    <reaction evidence="12">
        <text>Successive hydrolysis of beta-D-glucose units from the non-reducing ends of (1-&gt;3)-beta-D-glucans, releasing alpha-glucose.</text>
        <dbReference type="EC" id="3.2.1.58"/>
    </reaction>
</comment>
<evidence type="ECO:0000313" key="21">
    <source>
        <dbReference type="Proteomes" id="UP000193560"/>
    </source>
</evidence>
<evidence type="ECO:0000256" key="1">
    <source>
        <dbReference type="ARBA" id="ARBA00004401"/>
    </source>
</evidence>
<comment type="function">
    <text evidence="13">Glucosidase involved in the degradation of cellulosic biomass. Active on lichenan.</text>
</comment>
<dbReference type="PANTHER" id="PTHR31297">
    <property type="entry name" value="GLUCAN ENDO-1,6-BETA-GLUCOSIDASE B"/>
    <property type="match status" value="1"/>
</dbReference>
<evidence type="ECO:0000256" key="8">
    <source>
        <dbReference type="ARBA" id="ARBA00023136"/>
    </source>
</evidence>
<dbReference type="STRING" id="90262.A0A1X2I909"/>
<dbReference type="GO" id="GO:0005576">
    <property type="term" value="C:extracellular region"/>
    <property type="evidence" value="ECO:0007669"/>
    <property type="project" value="TreeGrafter"/>
</dbReference>
<dbReference type="InterPro" id="IPR050386">
    <property type="entry name" value="Glycosyl_hydrolase_5"/>
</dbReference>
<dbReference type="EC" id="3.2.1.58" evidence="14"/>
<accession>A0A1X2I909</accession>
<feature type="region of interest" description="Disordered" evidence="17">
    <location>
        <begin position="72"/>
        <end position="107"/>
    </location>
</feature>
<dbReference type="Pfam" id="PF00150">
    <property type="entry name" value="Cellulase"/>
    <property type="match status" value="1"/>
</dbReference>
<evidence type="ECO:0000256" key="16">
    <source>
        <dbReference type="RuleBase" id="RU361153"/>
    </source>
</evidence>
<feature type="domain" description="Glycoside hydrolase family 5" evidence="19">
    <location>
        <begin position="192"/>
        <end position="448"/>
    </location>
</feature>
<evidence type="ECO:0000256" key="4">
    <source>
        <dbReference type="ARBA" id="ARBA00022692"/>
    </source>
</evidence>
<dbReference type="SUPFAM" id="SSF51445">
    <property type="entry name" value="(Trans)glycosidases"/>
    <property type="match status" value="1"/>
</dbReference>
<evidence type="ECO:0000256" key="11">
    <source>
        <dbReference type="ARBA" id="ARBA00023316"/>
    </source>
</evidence>
<keyword evidence="10 16" id="KW-0326">Glycosidase</keyword>
<proteinExistence type="inferred from homology"/>
<dbReference type="InterPro" id="IPR001547">
    <property type="entry name" value="Glyco_hydro_5"/>
</dbReference>
<organism evidence="20 21">
    <name type="scientific">Absidia repens</name>
    <dbReference type="NCBI Taxonomy" id="90262"/>
    <lineage>
        <taxon>Eukaryota</taxon>
        <taxon>Fungi</taxon>
        <taxon>Fungi incertae sedis</taxon>
        <taxon>Mucoromycota</taxon>
        <taxon>Mucoromycotina</taxon>
        <taxon>Mucoromycetes</taxon>
        <taxon>Mucorales</taxon>
        <taxon>Cunninghamellaceae</taxon>
        <taxon>Absidia</taxon>
    </lineage>
</organism>
<evidence type="ECO:0000256" key="3">
    <source>
        <dbReference type="ARBA" id="ARBA00022475"/>
    </source>
</evidence>
<comment type="subcellular location">
    <subcellularLocation>
        <location evidence="1">Cell membrane</location>
        <topology evidence="1">Single-pass type II membrane protein</topology>
    </subcellularLocation>
</comment>
<reference evidence="20 21" key="1">
    <citation type="submission" date="2016-07" db="EMBL/GenBank/DDBJ databases">
        <title>Pervasive Adenine N6-methylation of Active Genes in Fungi.</title>
        <authorList>
            <consortium name="DOE Joint Genome Institute"/>
            <person name="Mondo S.J."/>
            <person name="Dannebaum R.O."/>
            <person name="Kuo R.C."/>
            <person name="Labutti K."/>
            <person name="Haridas S."/>
            <person name="Kuo A."/>
            <person name="Salamov A."/>
            <person name="Ahrendt S.R."/>
            <person name="Lipzen A."/>
            <person name="Sullivan W."/>
            <person name="Andreopoulos W.B."/>
            <person name="Clum A."/>
            <person name="Lindquist E."/>
            <person name="Daum C."/>
            <person name="Ramamoorthy G.K."/>
            <person name="Gryganskyi A."/>
            <person name="Culley D."/>
            <person name="Magnuson J.K."/>
            <person name="James T.Y."/>
            <person name="O'Malley M.A."/>
            <person name="Stajich J.E."/>
            <person name="Spatafora J.W."/>
            <person name="Visel A."/>
            <person name="Grigoriev I.V."/>
        </authorList>
    </citation>
    <scope>NUCLEOTIDE SEQUENCE [LARGE SCALE GENOMIC DNA]</scope>
    <source>
        <strain evidence="20 21">NRRL 1336</strain>
    </source>
</reference>
<evidence type="ECO:0000313" key="20">
    <source>
        <dbReference type="EMBL" id="ORZ11901.1"/>
    </source>
</evidence>
<keyword evidence="5 16" id="KW-0378">Hydrolase</keyword>
<name>A0A1X2I909_9FUNG</name>
<dbReference type="GO" id="GO:0009986">
    <property type="term" value="C:cell surface"/>
    <property type="evidence" value="ECO:0007669"/>
    <property type="project" value="TreeGrafter"/>
</dbReference>
<feature type="compositionally biased region" description="Basic and acidic residues" evidence="17">
    <location>
        <begin position="15"/>
        <end position="25"/>
    </location>
</feature>
<evidence type="ECO:0000256" key="7">
    <source>
        <dbReference type="ARBA" id="ARBA00022989"/>
    </source>
</evidence>
<keyword evidence="7 18" id="KW-1133">Transmembrane helix</keyword>
<evidence type="ECO:0000256" key="13">
    <source>
        <dbReference type="ARBA" id="ARBA00037126"/>
    </source>
</evidence>
<dbReference type="EMBL" id="MCGE01000020">
    <property type="protein sequence ID" value="ORZ11901.1"/>
    <property type="molecule type" value="Genomic_DNA"/>
</dbReference>
<keyword evidence="6" id="KW-0735">Signal-anchor</keyword>
<dbReference type="Gene3D" id="3.20.20.80">
    <property type="entry name" value="Glycosidases"/>
    <property type="match status" value="1"/>
</dbReference>
<dbReference type="GO" id="GO:0005886">
    <property type="term" value="C:plasma membrane"/>
    <property type="evidence" value="ECO:0007669"/>
    <property type="project" value="UniProtKB-SubCell"/>
</dbReference>
<evidence type="ECO:0000256" key="15">
    <source>
        <dbReference type="ARBA" id="ARBA00041260"/>
    </source>
</evidence>
<comment type="similarity">
    <text evidence="2 16">Belongs to the glycosyl hydrolase 5 (cellulase A) family.</text>
</comment>
<dbReference type="FunFam" id="3.20.20.80:FF:000033">
    <property type="entry name" value="Glucan 1,3-beta-glucosidase A"/>
    <property type="match status" value="1"/>
</dbReference>
<gene>
    <name evidence="20" type="ORF">BCR42DRAFT_493868</name>
</gene>
<evidence type="ECO:0000256" key="18">
    <source>
        <dbReference type="SAM" id="Phobius"/>
    </source>
</evidence>
<dbReference type="OrthoDB" id="62120at2759"/>
<keyword evidence="9" id="KW-0325">Glycoprotein</keyword>
<dbReference type="AlphaFoldDB" id="A0A1X2I909"/>
<dbReference type="PANTHER" id="PTHR31297:SF34">
    <property type="entry name" value="GLUCAN 1,3-BETA-GLUCOSIDASE 2"/>
    <property type="match status" value="1"/>
</dbReference>
<keyword evidence="21" id="KW-1185">Reference proteome</keyword>
<sequence length="554" mass="62533">MNIDSAPTNTNNVGIRDETIDEKRQQQLHHSGTSRDWRICGLRKRTVLALAGLLLAVVVCAIVIPTVLVSKNDHESSSSSSGTEQQQPPAPTATPETPTGPTYDNHFEGDDLIYGQGKFNNSARVNARTPPLTEPFDYGGDDKIRGVNLGGWLVIEPFITPGLFDQFEPSAKVVDEWTLCAKLGPEEAKRQLEHHYQTFVTEKDFKKIADMGLNHVRIPVGHWAVRKKDPHGQEPFVPNISYQYLLRGIQWARRYGLRVMVELHTAPGSQNGWNHSGKLGTVGFLNGTHGDENAAATKAIVKEMVEFFSKPEWAPVVTLFGVLNEPAIYRLDKNRVRTWYQESYSALRGEGGHNGKSNNNNKTSNGPWLTYHEGFLGLSAWDGFFNNEQHKRVILETHTYLIFDQGLVSMPRDEQAEFPCTGWMDDLSKASEHAGPTMVGEFSVATNDCGKYLNGVGLGTRYEGTLWVDGKKEPAVCEDCSCGDSEQWKTYDDDYKEFLLNFVSRQMFAFESSTFGWFFWTYKTENHINPHWDYLLGYEQKWMPKDASQRDIDC</sequence>
<evidence type="ECO:0000256" key="9">
    <source>
        <dbReference type="ARBA" id="ARBA00023180"/>
    </source>
</evidence>
<keyword evidence="11" id="KW-0961">Cell wall biogenesis/degradation</keyword>
<evidence type="ECO:0000256" key="10">
    <source>
        <dbReference type="ARBA" id="ARBA00023295"/>
    </source>
</evidence>
<evidence type="ECO:0000256" key="12">
    <source>
        <dbReference type="ARBA" id="ARBA00036824"/>
    </source>
</evidence>
<protein>
    <recommendedName>
        <fullName evidence="14">glucan 1,3-beta-glucosidase</fullName>
        <ecNumber evidence="14">3.2.1.58</ecNumber>
    </recommendedName>
    <alternativeName>
        <fullName evidence="15">Exo-1,3-beta-glucanase D</fullName>
    </alternativeName>
</protein>
<evidence type="ECO:0000259" key="19">
    <source>
        <dbReference type="Pfam" id="PF00150"/>
    </source>
</evidence>
<evidence type="ECO:0000256" key="17">
    <source>
        <dbReference type="SAM" id="MobiDB-lite"/>
    </source>
</evidence>
<dbReference type="GO" id="GO:0071555">
    <property type="term" value="P:cell wall organization"/>
    <property type="evidence" value="ECO:0007669"/>
    <property type="project" value="UniProtKB-KW"/>
</dbReference>
<dbReference type="InterPro" id="IPR017853">
    <property type="entry name" value="GH"/>
</dbReference>
<feature type="region of interest" description="Disordered" evidence="17">
    <location>
        <begin position="1"/>
        <end position="33"/>
    </location>
</feature>
<dbReference type="GO" id="GO:0009251">
    <property type="term" value="P:glucan catabolic process"/>
    <property type="evidence" value="ECO:0007669"/>
    <property type="project" value="TreeGrafter"/>
</dbReference>
<evidence type="ECO:0000256" key="14">
    <source>
        <dbReference type="ARBA" id="ARBA00038929"/>
    </source>
</evidence>
<evidence type="ECO:0000256" key="2">
    <source>
        <dbReference type="ARBA" id="ARBA00005641"/>
    </source>
</evidence>
<evidence type="ECO:0000256" key="5">
    <source>
        <dbReference type="ARBA" id="ARBA00022801"/>
    </source>
</evidence>
<dbReference type="GO" id="GO:0004338">
    <property type="term" value="F:glucan exo-1,3-beta-glucosidase activity"/>
    <property type="evidence" value="ECO:0007669"/>
    <property type="project" value="UniProtKB-EC"/>
</dbReference>
<comment type="caution">
    <text evidence="20">The sequence shown here is derived from an EMBL/GenBank/DDBJ whole genome shotgun (WGS) entry which is preliminary data.</text>
</comment>
<keyword evidence="8 18" id="KW-0472">Membrane</keyword>
<keyword evidence="4 18" id="KW-0812">Transmembrane</keyword>
<dbReference type="Proteomes" id="UP000193560">
    <property type="component" value="Unassembled WGS sequence"/>
</dbReference>
<keyword evidence="3" id="KW-1003">Cell membrane</keyword>